<comment type="caution">
    <text evidence="1">The sequence shown here is derived from an EMBL/GenBank/DDBJ whole genome shotgun (WGS) entry which is preliminary data.</text>
</comment>
<evidence type="ECO:0000313" key="2">
    <source>
        <dbReference type="Proteomes" id="UP001500167"/>
    </source>
</evidence>
<protein>
    <submittedName>
        <fullName evidence="1">Uncharacterized protein</fullName>
    </submittedName>
</protein>
<name>A0ABP7ZVW4_9SPHI</name>
<accession>A0ABP7ZVW4</accession>
<dbReference type="EMBL" id="BAAAZK010000002">
    <property type="protein sequence ID" value="GAA4171761.1"/>
    <property type="molecule type" value="Genomic_DNA"/>
</dbReference>
<keyword evidence="2" id="KW-1185">Reference proteome</keyword>
<evidence type="ECO:0000313" key="1">
    <source>
        <dbReference type="EMBL" id="GAA4171761.1"/>
    </source>
</evidence>
<dbReference type="Proteomes" id="UP001500167">
    <property type="component" value="Unassembled WGS sequence"/>
</dbReference>
<sequence length="362" mass="41433">MKEKIIDAIMTQNGSSDRSVIKHRIEYGYKFFTPLNSDDKLTALKPAAEELKDMTVKEDLVMNGRKKCTSGKIRTTDPNCWLESTIGRIWIQFHNGSKEVASQHFSMLLDGLDEVDDIAFTSGLVGIGFGIESLSQRHILDIDSNIVLEDFDNLFYSSYLFGNKEEIGLHNGMAGKLLYLSLRNRNQNSHKNTHRFRSLIHHECLQLILDQIVGYWPLPKIALEKYAMIDICQLMIIFSSIATHEKISSGSLLRIIENYSFYFLAMFNKASNEISLETGCCSYLLWQCNKIVGDLYFMGHFSEQYAKFSSQLLCNGQENFGILAFDKEAIFQYLDGHTASHFRKLEVELKNTVFLKLMYNAV</sequence>
<proteinExistence type="predicted"/>
<gene>
    <name evidence="1" type="ORF">GCM10022218_12330</name>
</gene>
<organism evidence="1 2">
    <name type="scientific">Sphingobacterium ginsenosidimutans</name>
    <dbReference type="NCBI Taxonomy" id="687845"/>
    <lineage>
        <taxon>Bacteria</taxon>
        <taxon>Pseudomonadati</taxon>
        <taxon>Bacteroidota</taxon>
        <taxon>Sphingobacteriia</taxon>
        <taxon>Sphingobacteriales</taxon>
        <taxon>Sphingobacteriaceae</taxon>
        <taxon>Sphingobacterium</taxon>
    </lineage>
</organism>
<reference evidence="2" key="1">
    <citation type="journal article" date="2019" name="Int. J. Syst. Evol. Microbiol.">
        <title>The Global Catalogue of Microorganisms (GCM) 10K type strain sequencing project: providing services to taxonomists for standard genome sequencing and annotation.</title>
        <authorList>
            <consortium name="The Broad Institute Genomics Platform"/>
            <consortium name="The Broad Institute Genome Sequencing Center for Infectious Disease"/>
            <person name="Wu L."/>
            <person name="Ma J."/>
        </authorList>
    </citation>
    <scope>NUCLEOTIDE SEQUENCE [LARGE SCALE GENOMIC DNA]</scope>
    <source>
        <strain evidence="2">JCM 16722</strain>
    </source>
</reference>